<dbReference type="RefSeq" id="WP_179260620.1">
    <property type="nucleotide sequence ID" value="NZ_CP058601.1"/>
</dbReference>
<gene>
    <name evidence="2" type="ORF">HYG82_08475</name>
</gene>
<dbReference type="Pfam" id="PF13649">
    <property type="entry name" value="Methyltransf_25"/>
    <property type="match status" value="1"/>
</dbReference>
<keyword evidence="3" id="KW-1185">Reference proteome</keyword>
<organism evidence="2 3">
    <name type="scientific">Natrinema halophilum</name>
    <dbReference type="NCBI Taxonomy" id="1699371"/>
    <lineage>
        <taxon>Archaea</taxon>
        <taxon>Methanobacteriati</taxon>
        <taxon>Methanobacteriota</taxon>
        <taxon>Stenosarchaea group</taxon>
        <taxon>Halobacteria</taxon>
        <taxon>Halobacteriales</taxon>
        <taxon>Natrialbaceae</taxon>
        <taxon>Natrinema</taxon>
    </lineage>
</organism>
<evidence type="ECO:0000259" key="1">
    <source>
        <dbReference type="Pfam" id="PF13649"/>
    </source>
</evidence>
<dbReference type="CDD" id="cd02440">
    <property type="entry name" value="AdoMet_MTases"/>
    <property type="match status" value="1"/>
</dbReference>
<dbReference type="InterPro" id="IPR041698">
    <property type="entry name" value="Methyltransf_25"/>
</dbReference>
<sequence length="195" mass="22237">MIDDIRVYSDKFDIAVDISSSHFANAEYFCSDQYVGVDIDRDRLRQGKADFATDPNYTAIHADIHRPIFQKDSIGMIVSTHTFSHLAPDDRLPVLELFLDYLTPGGCLLLQLANDAPTAAIASRLQESFDTVQRTDYYNEFTRSYRRLHNGDDPTMAGWQRYPNAAIIVILSFLEALSWPNPTYTYSKCLNKQPE</sequence>
<keyword evidence="2" id="KW-0808">Transferase</keyword>
<protein>
    <submittedName>
        <fullName evidence="2">Class I SAM-dependent methyltransferase</fullName>
    </submittedName>
</protein>
<name>A0A7D5KRX3_9EURY</name>
<dbReference type="GeneID" id="56033320"/>
<dbReference type="GO" id="GO:0032259">
    <property type="term" value="P:methylation"/>
    <property type="evidence" value="ECO:0007669"/>
    <property type="project" value="UniProtKB-KW"/>
</dbReference>
<evidence type="ECO:0000313" key="2">
    <source>
        <dbReference type="EMBL" id="QLG48884.1"/>
    </source>
</evidence>
<dbReference type="GO" id="GO:0008168">
    <property type="term" value="F:methyltransferase activity"/>
    <property type="evidence" value="ECO:0007669"/>
    <property type="project" value="UniProtKB-KW"/>
</dbReference>
<reference evidence="2 3" key="1">
    <citation type="submission" date="2020-07" db="EMBL/GenBank/DDBJ databases">
        <authorList>
            <person name="Cui H."/>
        </authorList>
    </citation>
    <scope>NUCLEOTIDE SEQUENCE [LARGE SCALE GENOMIC DNA]</scope>
    <source>
        <strain evidence="2 3">YPL8</strain>
    </source>
</reference>
<evidence type="ECO:0000313" key="3">
    <source>
        <dbReference type="Proteomes" id="UP000509241"/>
    </source>
</evidence>
<dbReference type="AlphaFoldDB" id="A0A7D5KRX3"/>
<accession>A0A7D5KRX3</accession>
<dbReference type="Gene3D" id="3.40.50.150">
    <property type="entry name" value="Vaccinia Virus protein VP39"/>
    <property type="match status" value="1"/>
</dbReference>
<dbReference type="KEGG" id="haly:HYG82_08475"/>
<dbReference type="InterPro" id="IPR029063">
    <property type="entry name" value="SAM-dependent_MTases_sf"/>
</dbReference>
<dbReference type="SUPFAM" id="SSF53335">
    <property type="entry name" value="S-adenosyl-L-methionine-dependent methyltransferases"/>
    <property type="match status" value="1"/>
</dbReference>
<dbReference type="Proteomes" id="UP000509241">
    <property type="component" value="Chromosome"/>
</dbReference>
<keyword evidence="2" id="KW-0489">Methyltransferase</keyword>
<proteinExistence type="predicted"/>
<dbReference type="EMBL" id="CP058601">
    <property type="protein sequence ID" value="QLG48884.1"/>
    <property type="molecule type" value="Genomic_DNA"/>
</dbReference>
<feature type="domain" description="Methyltransferase" evidence="1">
    <location>
        <begin position="29"/>
        <end position="106"/>
    </location>
</feature>